<organism evidence="1">
    <name type="scientific">marine sediment metagenome</name>
    <dbReference type="NCBI Taxonomy" id="412755"/>
    <lineage>
        <taxon>unclassified sequences</taxon>
        <taxon>metagenomes</taxon>
        <taxon>ecological metagenomes</taxon>
    </lineage>
</organism>
<proteinExistence type="predicted"/>
<sequence>MTVSVCKDNECKPVQVSLKEDGIAFLVKTDKGWEPADEEIKKQLTDEVNKKIQEELDKRSRI</sequence>
<evidence type="ECO:0000313" key="1">
    <source>
        <dbReference type="EMBL" id="GAI30941.1"/>
    </source>
</evidence>
<accession>X1NL53</accession>
<name>X1NL53_9ZZZZ</name>
<protein>
    <submittedName>
        <fullName evidence="1">Uncharacterized protein</fullName>
    </submittedName>
</protein>
<dbReference type="AlphaFoldDB" id="X1NL53"/>
<dbReference type="EMBL" id="BARV01018129">
    <property type="protein sequence ID" value="GAI30941.1"/>
    <property type="molecule type" value="Genomic_DNA"/>
</dbReference>
<gene>
    <name evidence="1" type="ORF">S06H3_30734</name>
</gene>
<comment type="caution">
    <text evidence="1">The sequence shown here is derived from an EMBL/GenBank/DDBJ whole genome shotgun (WGS) entry which is preliminary data.</text>
</comment>
<reference evidence="1" key="1">
    <citation type="journal article" date="2014" name="Front. Microbiol.">
        <title>High frequency of phylogenetically diverse reductive dehalogenase-homologous genes in deep subseafloor sedimentary metagenomes.</title>
        <authorList>
            <person name="Kawai M."/>
            <person name="Futagami T."/>
            <person name="Toyoda A."/>
            <person name="Takaki Y."/>
            <person name="Nishi S."/>
            <person name="Hori S."/>
            <person name="Arai W."/>
            <person name="Tsubouchi T."/>
            <person name="Morono Y."/>
            <person name="Uchiyama I."/>
            <person name="Ito T."/>
            <person name="Fujiyama A."/>
            <person name="Inagaki F."/>
            <person name="Takami H."/>
        </authorList>
    </citation>
    <scope>NUCLEOTIDE SEQUENCE</scope>
    <source>
        <strain evidence="1">Expedition CK06-06</strain>
    </source>
</reference>